<name>A0A7H0EX61_9CYAN</name>
<protein>
    <submittedName>
        <fullName evidence="2">AAA family ATPase</fullName>
    </submittedName>
</protein>
<feature type="domain" description="Endonuclease GajA/Old nuclease/RecF-like AAA" evidence="1">
    <location>
        <begin position="2"/>
        <end position="408"/>
    </location>
</feature>
<dbReference type="Proteomes" id="UP000516013">
    <property type="component" value="Chromosome"/>
</dbReference>
<evidence type="ECO:0000313" key="3">
    <source>
        <dbReference type="Proteomes" id="UP000516013"/>
    </source>
</evidence>
<dbReference type="EMBL" id="CP060822">
    <property type="protein sequence ID" value="QNP28377.1"/>
    <property type="molecule type" value="Genomic_DNA"/>
</dbReference>
<dbReference type="Gene3D" id="3.40.50.300">
    <property type="entry name" value="P-loop containing nucleotide triphosphate hydrolases"/>
    <property type="match status" value="1"/>
</dbReference>
<sequence>MKVAISNLGNIQKAEIELSPFTVFIGRSGTGKSWTAYTIASIVSNYGFKSYLQIYEDKIKREQYNLEYDVLEESIQEFLESGSCQINLVNFAQKFAEKYVNDLAKMSPNWLSKFLGTSRLNFNNLEVKFSINELKQDLVTRIRQISFQQEMNYGNQGLQVFKQQDEEEIYFYQVYEGNRDSLKDSLKLPPLLIRDLFLKTILGIIHECFYADVHIFPTERTAYIGFPFSVNLSKLMELEMEKTISPEEQKPIMENLMKFKRSKRSRSGIIDSLTSVIASAVIKTDQERDEEAEKDPQIKKYIDLANFLQENILSGHVKFNSSPLVNEIIFEPIPDVKLEMHITSSMIKELTPLYLCLRYLAKPNELLVIDEPEMNLHPAAQVEITEFLAMLVNAGIKVLITTHSPYIVNHISNLIKAANYENKDTIKEKFYLERTDAFIAQKNVSIYLFEDGTAKNILHENGQIDWDTFADVSDDVGHILF</sequence>
<dbReference type="SUPFAM" id="SSF52540">
    <property type="entry name" value="P-loop containing nucleoside triphosphate hydrolases"/>
    <property type="match status" value="1"/>
</dbReference>
<evidence type="ECO:0000313" key="2">
    <source>
        <dbReference type="EMBL" id="QNP28377.1"/>
    </source>
</evidence>
<dbReference type="PANTHER" id="PTHR43581">
    <property type="entry name" value="ATP/GTP PHOSPHATASE"/>
    <property type="match status" value="1"/>
</dbReference>
<organism evidence="2 3">
    <name type="scientific">Cylindrospermopsis curvispora GIHE-G1</name>
    <dbReference type="NCBI Taxonomy" id="2666332"/>
    <lineage>
        <taxon>Bacteria</taxon>
        <taxon>Bacillati</taxon>
        <taxon>Cyanobacteriota</taxon>
        <taxon>Cyanophyceae</taxon>
        <taxon>Nostocales</taxon>
        <taxon>Aphanizomenonaceae</taxon>
        <taxon>Cylindrospermopsis</taxon>
    </lineage>
</organism>
<dbReference type="InterPro" id="IPR041685">
    <property type="entry name" value="AAA_GajA/Old/RecF-like"/>
</dbReference>
<dbReference type="KEGG" id="ccur:IAR63_10610"/>
<dbReference type="RefSeq" id="WP_057179152.1">
    <property type="nucleotide sequence ID" value="NZ_CP060822.1"/>
</dbReference>
<reference evidence="2 3" key="1">
    <citation type="submission" date="2020-08" db="EMBL/GenBank/DDBJ databases">
        <title>Complete genome sequence of Raphidiopsis curvispora isolated from drinking water reservoir in South Korea.</title>
        <authorList>
            <person name="Jeong J."/>
        </authorList>
    </citation>
    <scope>NUCLEOTIDE SEQUENCE [LARGE SCALE GENOMIC DNA]</scope>
    <source>
        <strain evidence="2 3">GIHE-G1</strain>
    </source>
</reference>
<dbReference type="AlphaFoldDB" id="A0A7H0EX61"/>
<dbReference type="Pfam" id="PF13175">
    <property type="entry name" value="AAA_15"/>
    <property type="match status" value="1"/>
</dbReference>
<gene>
    <name evidence="2" type="ORF">IAR63_10610</name>
</gene>
<keyword evidence="3" id="KW-1185">Reference proteome</keyword>
<evidence type="ECO:0000259" key="1">
    <source>
        <dbReference type="Pfam" id="PF13175"/>
    </source>
</evidence>
<accession>A0A7H0EX61</accession>
<dbReference type="PANTHER" id="PTHR43581:SF2">
    <property type="entry name" value="EXCINUCLEASE ATPASE SUBUNIT"/>
    <property type="match status" value="1"/>
</dbReference>
<proteinExistence type="predicted"/>
<dbReference type="InterPro" id="IPR051396">
    <property type="entry name" value="Bact_Antivir_Def_Nuclease"/>
</dbReference>
<dbReference type="InterPro" id="IPR027417">
    <property type="entry name" value="P-loop_NTPase"/>
</dbReference>